<reference evidence="2 3" key="1">
    <citation type="journal article" date="2008" name="Nature">
        <title>The genome of the choanoflagellate Monosiga brevicollis and the origin of metazoans.</title>
        <authorList>
            <consortium name="JGI Sequencing"/>
            <person name="King N."/>
            <person name="Westbrook M.J."/>
            <person name="Young S.L."/>
            <person name="Kuo A."/>
            <person name="Abedin M."/>
            <person name="Chapman J."/>
            <person name="Fairclough S."/>
            <person name="Hellsten U."/>
            <person name="Isogai Y."/>
            <person name="Letunic I."/>
            <person name="Marr M."/>
            <person name="Pincus D."/>
            <person name="Putnam N."/>
            <person name="Rokas A."/>
            <person name="Wright K.J."/>
            <person name="Zuzow R."/>
            <person name="Dirks W."/>
            <person name="Good M."/>
            <person name="Goodstein D."/>
            <person name="Lemons D."/>
            <person name="Li W."/>
            <person name="Lyons J.B."/>
            <person name="Morris A."/>
            <person name="Nichols S."/>
            <person name="Richter D.J."/>
            <person name="Salamov A."/>
            <person name="Bork P."/>
            <person name="Lim W.A."/>
            <person name="Manning G."/>
            <person name="Miller W.T."/>
            <person name="McGinnis W."/>
            <person name="Shapiro H."/>
            <person name="Tjian R."/>
            <person name="Grigoriev I.V."/>
            <person name="Rokhsar D."/>
        </authorList>
    </citation>
    <scope>NUCLEOTIDE SEQUENCE [LARGE SCALE GENOMIC DNA]</scope>
    <source>
        <strain evidence="3">MX1 / ATCC 50154</strain>
    </source>
</reference>
<dbReference type="AlphaFoldDB" id="A9V1Z9"/>
<evidence type="ECO:0000313" key="3">
    <source>
        <dbReference type="Proteomes" id="UP000001357"/>
    </source>
</evidence>
<evidence type="ECO:0000313" key="2">
    <source>
        <dbReference type="EMBL" id="EDQ88529.1"/>
    </source>
</evidence>
<accession>A9V1Z9</accession>
<protein>
    <submittedName>
        <fullName evidence="2">Uncharacterized protein</fullName>
    </submittedName>
</protein>
<proteinExistence type="predicted"/>
<dbReference type="RefSeq" id="XP_001746633.1">
    <property type="nucleotide sequence ID" value="XM_001746581.1"/>
</dbReference>
<dbReference type="EMBL" id="CH991554">
    <property type="protein sequence ID" value="EDQ88529.1"/>
    <property type="molecule type" value="Genomic_DNA"/>
</dbReference>
<organism evidence="2 3">
    <name type="scientific">Monosiga brevicollis</name>
    <name type="common">Choanoflagellate</name>
    <dbReference type="NCBI Taxonomy" id="81824"/>
    <lineage>
        <taxon>Eukaryota</taxon>
        <taxon>Choanoflagellata</taxon>
        <taxon>Craspedida</taxon>
        <taxon>Salpingoecidae</taxon>
        <taxon>Monosiga</taxon>
    </lineage>
</organism>
<dbReference type="GeneID" id="5891879"/>
<dbReference type="KEGG" id="mbr:MONBRDRAFT_26306"/>
<gene>
    <name evidence="2" type="ORF">MONBRDRAFT_26306</name>
</gene>
<sequence length="169" mass="18574">MSSSPRKTQAPTLQSRTSTNKTNTAISSRAQANMFGAPINGSNRILWRLAKVKRNLQALERSQTLPYARRAYKFMKPFAQCRLFVVCQRDILKPFDLGRDVKATSAQALNMQAAISRRLVPQDAQGGAVISITIHCGAAHAKFAPVKPGAVYHHQEGRKASNHQTVGYG</sequence>
<name>A9V1Z9_MONBE</name>
<keyword evidence="3" id="KW-1185">Reference proteome</keyword>
<feature type="region of interest" description="Disordered" evidence="1">
    <location>
        <begin position="1"/>
        <end position="24"/>
    </location>
</feature>
<evidence type="ECO:0000256" key="1">
    <source>
        <dbReference type="SAM" id="MobiDB-lite"/>
    </source>
</evidence>
<dbReference type="InParanoid" id="A9V1Z9"/>
<dbReference type="Proteomes" id="UP000001357">
    <property type="component" value="Unassembled WGS sequence"/>
</dbReference>